<evidence type="ECO:0008006" key="3">
    <source>
        <dbReference type="Google" id="ProtNLM"/>
    </source>
</evidence>
<protein>
    <recommendedName>
        <fullName evidence="3">DUF1349 domain-containing protein</fullName>
    </recommendedName>
</protein>
<evidence type="ECO:0000313" key="1">
    <source>
        <dbReference type="EMBL" id="BEI89817.1"/>
    </source>
</evidence>
<dbReference type="RefSeq" id="XP_060455083.1">
    <property type="nucleotide sequence ID" value="XM_060598273.1"/>
</dbReference>
<dbReference type="PANTHER" id="PTHR35332">
    <property type="entry name" value="REGULATION OF ENOLASE PROTEIN 1"/>
    <property type="match status" value="1"/>
</dbReference>
<dbReference type="PANTHER" id="PTHR35332:SF2">
    <property type="entry name" value="REGULATION OF ENOLASE PROTEIN 1"/>
    <property type="match status" value="1"/>
</dbReference>
<dbReference type="KEGG" id="ccac:CcaHIS019_0211790"/>
<dbReference type="InterPro" id="IPR009784">
    <property type="entry name" value="DUF1349"/>
</dbReference>
<evidence type="ECO:0000313" key="2">
    <source>
        <dbReference type="Proteomes" id="UP001233271"/>
    </source>
</evidence>
<sequence>MTPPSVPPVLIPGLPPLEWGFRTGRAFADAGVLVLLAYASTDWVIDPLGSPPVLNACPLGFAAPATFSLSARVSVTGSRTAFDAPVLMVWRDETHWAKLCFERTPTGEVGPVTVVNNGATSDDANAYTLPQDKDDHMWLRLSRVAEGTFVCHASRDGKWWDFVRIFRVSGSDWRVGFLAQSPTGPGCAARFEDIRLGAAPTNLRDGS</sequence>
<proteinExistence type="predicted"/>
<dbReference type="EMBL" id="AP028213">
    <property type="protein sequence ID" value="BEI89817.1"/>
    <property type="molecule type" value="Genomic_DNA"/>
</dbReference>
<dbReference type="InterPro" id="IPR013320">
    <property type="entry name" value="ConA-like_dom_sf"/>
</dbReference>
<dbReference type="Proteomes" id="UP001233271">
    <property type="component" value="Chromosome 2"/>
</dbReference>
<dbReference type="AlphaFoldDB" id="A0AA48I5R9"/>
<reference evidence="1" key="1">
    <citation type="journal article" date="2023" name="BMC Genomics">
        <title>Chromosome-level genome assemblies of Cutaneotrichosporon spp. (Trichosporonales, Basidiomycota) reveal imbalanced evolution between nucleotide sequences and chromosome synteny.</title>
        <authorList>
            <person name="Kobayashi Y."/>
            <person name="Kayamori A."/>
            <person name="Aoki K."/>
            <person name="Shiwa Y."/>
            <person name="Matsutani M."/>
            <person name="Fujita N."/>
            <person name="Sugita T."/>
            <person name="Iwasaki W."/>
            <person name="Tanaka N."/>
            <person name="Takashima M."/>
        </authorList>
    </citation>
    <scope>NUCLEOTIDE SEQUENCE</scope>
    <source>
        <strain evidence="1">HIS019</strain>
    </source>
</reference>
<accession>A0AA48I5R9</accession>
<dbReference type="SUPFAM" id="SSF49899">
    <property type="entry name" value="Concanavalin A-like lectins/glucanases"/>
    <property type="match status" value="1"/>
</dbReference>
<name>A0AA48I5R9_9TREE</name>
<gene>
    <name evidence="1" type="ORF">CcaverHIS019_0211790</name>
</gene>
<dbReference type="Gene3D" id="2.60.120.200">
    <property type="match status" value="1"/>
</dbReference>
<dbReference type="Pfam" id="PF07081">
    <property type="entry name" value="DUF1349"/>
    <property type="match status" value="1"/>
</dbReference>
<dbReference type="GeneID" id="85493688"/>
<keyword evidence="2" id="KW-1185">Reference proteome</keyword>
<organism evidence="1 2">
    <name type="scientific">Cutaneotrichosporon cavernicola</name>
    <dbReference type="NCBI Taxonomy" id="279322"/>
    <lineage>
        <taxon>Eukaryota</taxon>
        <taxon>Fungi</taxon>
        <taxon>Dikarya</taxon>
        <taxon>Basidiomycota</taxon>
        <taxon>Agaricomycotina</taxon>
        <taxon>Tremellomycetes</taxon>
        <taxon>Trichosporonales</taxon>
        <taxon>Trichosporonaceae</taxon>
        <taxon>Cutaneotrichosporon</taxon>
    </lineage>
</organism>